<evidence type="ECO:0000313" key="2">
    <source>
        <dbReference type="Proteomes" id="UP000295793"/>
    </source>
</evidence>
<dbReference type="Proteomes" id="UP000295793">
    <property type="component" value="Unassembled WGS sequence"/>
</dbReference>
<dbReference type="AlphaFoldDB" id="A0A4R3I7G3"/>
<protein>
    <recommendedName>
        <fullName evidence="3">Glycosyl transferase family 2</fullName>
    </recommendedName>
</protein>
<dbReference type="OrthoDB" id="5465469at2"/>
<dbReference type="EMBL" id="SLZR01000004">
    <property type="protein sequence ID" value="TCS41967.1"/>
    <property type="molecule type" value="Genomic_DNA"/>
</dbReference>
<reference evidence="1 2" key="1">
    <citation type="submission" date="2019-03" db="EMBL/GenBank/DDBJ databases">
        <title>Genomic Encyclopedia of Archaeal and Bacterial Type Strains, Phase II (KMG-II): from individual species to whole genera.</title>
        <authorList>
            <person name="Goeker M."/>
        </authorList>
    </citation>
    <scope>NUCLEOTIDE SEQUENCE [LARGE SCALE GENOMIC DNA]</scope>
    <source>
        <strain evidence="1 2">DSM 15388</strain>
    </source>
</reference>
<sequence length="282" mass="32297">MSFRKIKRNISAYAEMIRLKKLPIQGLHSVNAEELDVIVSLTTIPSRLNRVSYTVLSLLSQAKPPKKIFLWLHESLKEALPQSLLALEGPRFEIAFTEMDSSHCKLVPSLLRFPDQIIVTCDDDEMYSSFWLNDLWQAYLKSPDVIAAYRIRIVTKDDSGKVVNYKRWRSKIEQDTDLQHSIPLGYAGVLYPAGCLNKQVVDTELYMKLCPKADDLWFKAMGFLNGTGIQVVQSKGGYMKSLPGTQEVSLRYENIREDRNRTQWLALCDRFPELSRLGITGF</sequence>
<dbReference type="SUPFAM" id="SSF53448">
    <property type="entry name" value="Nucleotide-diphospho-sugar transferases"/>
    <property type="match status" value="1"/>
</dbReference>
<dbReference type="RefSeq" id="WP_132700718.1">
    <property type="nucleotide sequence ID" value="NZ_SLZR01000004.1"/>
</dbReference>
<evidence type="ECO:0000313" key="1">
    <source>
        <dbReference type="EMBL" id="TCS41967.1"/>
    </source>
</evidence>
<proteinExistence type="predicted"/>
<comment type="caution">
    <text evidence="1">The sequence shown here is derived from an EMBL/GenBank/DDBJ whole genome shotgun (WGS) entry which is preliminary data.</text>
</comment>
<name>A0A4R3I7G3_9GAMM</name>
<keyword evidence="2" id="KW-1185">Reference proteome</keyword>
<organism evidence="1 2">
    <name type="scientific">Reinekea marinisedimentorum</name>
    <dbReference type="NCBI Taxonomy" id="230495"/>
    <lineage>
        <taxon>Bacteria</taxon>
        <taxon>Pseudomonadati</taxon>
        <taxon>Pseudomonadota</taxon>
        <taxon>Gammaproteobacteria</taxon>
        <taxon>Oceanospirillales</taxon>
        <taxon>Saccharospirillaceae</taxon>
        <taxon>Reinekea</taxon>
    </lineage>
</organism>
<dbReference type="InterPro" id="IPR029044">
    <property type="entry name" value="Nucleotide-diphossugar_trans"/>
</dbReference>
<evidence type="ECO:0008006" key="3">
    <source>
        <dbReference type="Google" id="ProtNLM"/>
    </source>
</evidence>
<accession>A0A4R3I7G3</accession>
<gene>
    <name evidence="1" type="ORF">BCF53_10471</name>
</gene>